<dbReference type="Gramene" id="NC4G0137750.1">
    <property type="protein sequence ID" value="NC4G0137750.1:cds"/>
    <property type="gene ID" value="NC4G0137750"/>
</dbReference>
<name>A0A5K1C4T3_9MAGN</name>
<feature type="coiled-coil region" evidence="1">
    <location>
        <begin position="110"/>
        <end position="137"/>
    </location>
</feature>
<evidence type="ECO:0000256" key="1">
    <source>
        <dbReference type="SAM" id="Coils"/>
    </source>
</evidence>
<reference evidence="2" key="1">
    <citation type="submission" date="2019-09" db="EMBL/GenBank/DDBJ databases">
        <authorList>
            <person name="Zhang L."/>
        </authorList>
    </citation>
    <scope>NUCLEOTIDE SEQUENCE</scope>
</reference>
<sequence>MTAGIRAQILLNLGKRSESWCRASRRLAVVEEDAMASQYNLRGAKGKESAHLEEESPAHDQEDLEKTVNRLVTDVATHGEALGFAAETFEAFKEEMKLMQEQIVEAVTMNRSLSNLVKTLQDKVVELRASNQRLLRIDSASSSQGRTSRIDVQRLVKYSGSPDARVIDNFLFQVDYYMDLQNVVEEDL</sequence>
<organism evidence="2">
    <name type="scientific">Nymphaea colorata</name>
    <name type="common">pocket water lily</name>
    <dbReference type="NCBI Taxonomy" id="210225"/>
    <lineage>
        <taxon>Eukaryota</taxon>
        <taxon>Viridiplantae</taxon>
        <taxon>Streptophyta</taxon>
        <taxon>Embryophyta</taxon>
        <taxon>Tracheophyta</taxon>
        <taxon>Spermatophyta</taxon>
        <taxon>Magnoliopsida</taxon>
        <taxon>Nymphaeales</taxon>
        <taxon>Nymphaeaceae</taxon>
        <taxon>Nymphaea</taxon>
    </lineage>
</organism>
<evidence type="ECO:0000313" key="2">
    <source>
        <dbReference type="EMBL" id="VVW23778.1"/>
    </source>
</evidence>
<accession>A0A5K1C4T3</accession>
<dbReference type="EMBL" id="LR721782">
    <property type="protein sequence ID" value="VVW23778.1"/>
    <property type="molecule type" value="Genomic_DNA"/>
</dbReference>
<proteinExistence type="predicted"/>
<protein>
    <submittedName>
        <fullName evidence="2">Uncharacterized protein</fullName>
    </submittedName>
</protein>
<keyword evidence="1" id="KW-0175">Coiled coil</keyword>
<gene>
    <name evidence="2" type="ORF">NYM_LOCUS17626</name>
</gene>
<dbReference type="AlphaFoldDB" id="A0A5K1C4T3"/>